<dbReference type="InterPro" id="IPR001478">
    <property type="entry name" value="PDZ"/>
</dbReference>
<dbReference type="InterPro" id="IPR036034">
    <property type="entry name" value="PDZ_sf"/>
</dbReference>
<protein>
    <submittedName>
        <fullName evidence="6">2-alkenal reductase</fullName>
    </submittedName>
</protein>
<dbReference type="STRING" id="1435377.SUSAZ_04740"/>
<dbReference type="PANTHER" id="PTHR22939:SF129">
    <property type="entry name" value="SERINE PROTEASE HTRA2, MITOCHONDRIAL"/>
    <property type="match status" value="1"/>
</dbReference>
<dbReference type="GO" id="GO:0004252">
    <property type="term" value="F:serine-type endopeptidase activity"/>
    <property type="evidence" value="ECO:0007669"/>
    <property type="project" value="InterPro"/>
</dbReference>
<dbReference type="InterPro" id="IPR043504">
    <property type="entry name" value="Peptidase_S1_PA_chymotrypsin"/>
</dbReference>
<dbReference type="OrthoDB" id="350578at2157"/>
<dbReference type="InterPro" id="IPR001940">
    <property type="entry name" value="Peptidase_S1C"/>
</dbReference>
<dbReference type="GeneID" id="14551533"/>
<evidence type="ECO:0000313" key="7">
    <source>
        <dbReference type="Proteomes" id="UP000060043"/>
    </source>
</evidence>
<dbReference type="GO" id="GO:0006508">
    <property type="term" value="P:proteolysis"/>
    <property type="evidence" value="ECO:0007669"/>
    <property type="project" value="UniProtKB-KW"/>
</dbReference>
<dbReference type="PRINTS" id="PR00834">
    <property type="entry name" value="PROTEASES2C"/>
</dbReference>
<name>A0A0U3FM42_9CREN</name>
<dbReference type="InterPro" id="IPR009003">
    <property type="entry name" value="Peptidase_S1_PA"/>
</dbReference>
<evidence type="ECO:0000256" key="2">
    <source>
        <dbReference type="ARBA" id="ARBA00022670"/>
    </source>
</evidence>
<gene>
    <name evidence="5" type="ORF">ATY89_01340</name>
    <name evidence="6" type="ORF">ATZ20_04375</name>
</gene>
<dbReference type="PANTHER" id="PTHR22939">
    <property type="entry name" value="SERINE PROTEASE FAMILY S1C HTRA-RELATED"/>
    <property type="match status" value="1"/>
</dbReference>
<dbReference type="Gene3D" id="2.40.10.10">
    <property type="entry name" value="Trypsin-like serine proteases"/>
    <property type="match status" value="2"/>
</dbReference>
<evidence type="ECO:0000313" key="5">
    <source>
        <dbReference type="EMBL" id="ALU28732.1"/>
    </source>
</evidence>
<keyword evidence="2" id="KW-0645">Protease</keyword>
<reference evidence="7 8" key="1">
    <citation type="submission" date="2015-12" db="EMBL/GenBank/DDBJ databases">
        <title>A stable core within a dynamic pangenome in Sulfolobus acidocaldarius.</title>
        <authorList>
            <person name="Anderson R."/>
            <person name="Kouris A."/>
            <person name="Seward C."/>
            <person name="Campbell K."/>
            <person name="Whitaker R."/>
        </authorList>
    </citation>
    <scope>NUCLEOTIDE SEQUENCE [LARGE SCALE GENOMIC DNA]</scope>
    <source>
        <strain evidence="5 8">GG12-C01-09</strain>
        <strain evidence="6 7">NG05B_CO5_07</strain>
    </source>
</reference>
<dbReference type="PROSITE" id="PS50106">
    <property type="entry name" value="PDZ"/>
    <property type="match status" value="1"/>
</dbReference>
<accession>A0A0U3FM42</accession>
<dbReference type="Pfam" id="PF13365">
    <property type="entry name" value="Trypsin_2"/>
    <property type="match status" value="1"/>
</dbReference>
<dbReference type="PaxDb" id="1435377-SUSAZ_04740"/>
<dbReference type="AlphaFoldDB" id="A0A0U3FM42"/>
<evidence type="ECO:0000313" key="6">
    <source>
        <dbReference type="EMBL" id="ALU31451.1"/>
    </source>
</evidence>
<comment type="similarity">
    <text evidence="1">Belongs to the peptidase S1C family.</text>
</comment>
<evidence type="ECO:0000313" key="8">
    <source>
        <dbReference type="Proteomes" id="UP000065473"/>
    </source>
</evidence>
<dbReference type="RefSeq" id="WP_011277883.1">
    <property type="nucleotide sequence ID" value="NZ_BHWZ01000002.1"/>
</dbReference>
<dbReference type="SMR" id="A0A0U3FM42"/>
<dbReference type="Gene3D" id="2.30.42.10">
    <property type="match status" value="1"/>
</dbReference>
<dbReference type="OMA" id="IMSPEGY"/>
<dbReference type="SUPFAM" id="SSF50156">
    <property type="entry name" value="PDZ domain-like"/>
    <property type="match status" value="1"/>
</dbReference>
<dbReference type="Proteomes" id="UP000060043">
    <property type="component" value="Chromosome"/>
</dbReference>
<sequence length="297" mass="31800">MDFSAVVDDVSKSVVTILTKQITLDDFLQPSVAQGLGSGFSIGKGLIVTSYHVIGQASSSMIVTRDGFRGEAEIIAVNPFNDLALIKTDLDLKPLKLTDDVKVGQGVLAVGSPLGLDSTTFGIVSSVDRTIQSPIGSSLYVIQTDAAVNPGNSGGPLVNTKGEVVGVITAMIPYAQGIGFAIPSRLVMSFIENIKKNGRYVRPYIGVRIIKLNRAMAVYFNLPVDEGVIVIDVDPRSPAYQAGIRRGDVIYEINSKKVKSQLDIIAGIEEKGLDQVELGVYRGKNKLKMSIEPMELS</sequence>
<dbReference type="SUPFAM" id="SSF50494">
    <property type="entry name" value="Trypsin-like serine proteases"/>
    <property type="match status" value="1"/>
</dbReference>
<dbReference type="SMART" id="SM00228">
    <property type="entry name" value="PDZ"/>
    <property type="match status" value="1"/>
</dbReference>
<evidence type="ECO:0000256" key="1">
    <source>
        <dbReference type="ARBA" id="ARBA00010541"/>
    </source>
</evidence>
<proteinExistence type="inferred from homology"/>
<dbReference type="EMBL" id="CP013695">
    <property type="protein sequence ID" value="ALU31451.1"/>
    <property type="molecule type" value="Genomic_DNA"/>
</dbReference>
<evidence type="ECO:0000256" key="3">
    <source>
        <dbReference type="ARBA" id="ARBA00022801"/>
    </source>
</evidence>
<dbReference type="Proteomes" id="UP000065473">
    <property type="component" value="Chromosome"/>
</dbReference>
<feature type="domain" description="PDZ" evidence="4">
    <location>
        <begin position="209"/>
        <end position="260"/>
    </location>
</feature>
<keyword evidence="3" id="KW-0378">Hydrolase</keyword>
<organism evidence="6 7">
    <name type="scientific">Sulfolobus acidocaldarius</name>
    <dbReference type="NCBI Taxonomy" id="2285"/>
    <lineage>
        <taxon>Archaea</taxon>
        <taxon>Thermoproteota</taxon>
        <taxon>Thermoprotei</taxon>
        <taxon>Sulfolobales</taxon>
        <taxon>Sulfolobaceae</taxon>
        <taxon>Sulfolobus</taxon>
    </lineage>
</organism>
<evidence type="ECO:0000259" key="4">
    <source>
        <dbReference type="PROSITE" id="PS50106"/>
    </source>
</evidence>
<dbReference type="EMBL" id="CP013694">
    <property type="protein sequence ID" value="ALU28732.1"/>
    <property type="molecule type" value="Genomic_DNA"/>
</dbReference>
<dbReference type="Pfam" id="PF13180">
    <property type="entry name" value="PDZ_2"/>
    <property type="match status" value="1"/>
</dbReference>